<name>A0A151R106_CAJCA</name>
<dbReference type="Gramene" id="C.cajan_41855.t">
    <property type="protein sequence ID" value="C.cajan_41855.t.cds1"/>
    <property type="gene ID" value="C.cajan_41855"/>
</dbReference>
<sequence length="143" mass="16801">MDPMDIDKTTFRTHGGHFEYLVMPFGLTNAPATFQGLMNEIFKEYLRKFFLVFFNDFLIYSDCLNSHRSHLKQVLSTMRRHSFFAKMSKCYFGVHQVEYLGHFISKEGVSTNLRKIAAVQNWPLSQNIKQPFLVMQQLNHLIS</sequence>
<dbReference type="FunFam" id="3.30.70.270:FF:000003">
    <property type="entry name" value="Transposon Ty3-G Gag-Pol polyprotein"/>
    <property type="match status" value="1"/>
</dbReference>
<gene>
    <name evidence="2" type="ORF">KK1_042734</name>
</gene>
<dbReference type="Gene3D" id="3.30.70.270">
    <property type="match status" value="1"/>
</dbReference>
<proteinExistence type="predicted"/>
<dbReference type="InterPro" id="IPR043502">
    <property type="entry name" value="DNA/RNA_pol_sf"/>
</dbReference>
<accession>A0A151R106</accession>
<dbReference type="PANTHER" id="PTHR24559:SF444">
    <property type="entry name" value="REVERSE TRANSCRIPTASE DOMAIN-CONTAINING PROTEIN"/>
    <property type="match status" value="1"/>
</dbReference>
<protein>
    <submittedName>
        <fullName evidence="2">Retrovirus-related Pol polyprotein from transposon 17.6</fullName>
    </submittedName>
</protein>
<dbReference type="SUPFAM" id="SSF56672">
    <property type="entry name" value="DNA/RNA polymerases"/>
    <property type="match status" value="1"/>
</dbReference>
<keyword evidence="3" id="KW-1185">Reference proteome</keyword>
<dbReference type="Gene3D" id="3.10.10.10">
    <property type="entry name" value="HIV Type 1 Reverse Transcriptase, subunit A, domain 1"/>
    <property type="match status" value="1"/>
</dbReference>
<reference evidence="2" key="1">
    <citation type="journal article" date="2012" name="Nat. Biotechnol.">
        <title>Draft genome sequence of pigeonpea (Cajanus cajan), an orphan legume crop of resource-poor farmers.</title>
        <authorList>
            <person name="Varshney R.K."/>
            <person name="Chen W."/>
            <person name="Li Y."/>
            <person name="Bharti A.K."/>
            <person name="Saxena R.K."/>
            <person name="Schlueter J.A."/>
            <person name="Donoghue M.T."/>
            <person name="Azam S."/>
            <person name="Fan G."/>
            <person name="Whaley A.M."/>
            <person name="Farmer A.D."/>
            <person name="Sheridan J."/>
            <person name="Iwata A."/>
            <person name="Tuteja R."/>
            <person name="Penmetsa R.V."/>
            <person name="Wu W."/>
            <person name="Upadhyaya H.D."/>
            <person name="Yang S.P."/>
            <person name="Shah T."/>
            <person name="Saxena K.B."/>
            <person name="Michael T."/>
            <person name="McCombie W.R."/>
            <person name="Yang B."/>
            <person name="Zhang G."/>
            <person name="Yang H."/>
            <person name="Wang J."/>
            <person name="Spillane C."/>
            <person name="Cook D.R."/>
            <person name="May G.D."/>
            <person name="Xu X."/>
            <person name="Jackson S.A."/>
        </authorList>
    </citation>
    <scope>NUCLEOTIDE SEQUENCE [LARGE SCALE GENOMIC DNA]</scope>
</reference>
<evidence type="ECO:0000259" key="1">
    <source>
        <dbReference type="PROSITE" id="PS50878"/>
    </source>
</evidence>
<dbReference type="AlphaFoldDB" id="A0A151R106"/>
<dbReference type="PANTHER" id="PTHR24559">
    <property type="entry name" value="TRANSPOSON TY3-I GAG-POL POLYPROTEIN"/>
    <property type="match status" value="1"/>
</dbReference>
<evidence type="ECO:0000313" key="3">
    <source>
        <dbReference type="Proteomes" id="UP000075243"/>
    </source>
</evidence>
<dbReference type="Proteomes" id="UP000075243">
    <property type="component" value="Unassembled WGS sequence"/>
</dbReference>
<dbReference type="InterPro" id="IPR043128">
    <property type="entry name" value="Rev_trsase/Diguanyl_cyclase"/>
</dbReference>
<dbReference type="EMBL" id="KQ484257">
    <property type="protein sequence ID" value="KYP36172.1"/>
    <property type="molecule type" value="Genomic_DNA"/>
</dbReference>
<dbReference type="InterPro" id="IPR053134">
    <property type="entry name" value="RNA-dir_DNA_polymerase"/>
</dbReference>
<dbReference type="Pfam" id="PF00078">
    <property type="entry name" value="RVT_1"/>
    <property type="match status" value="1"/>
</dbReference>
<dbReference type="PROSITE" id="PS50878">
    <property type="entry name" value="RT_POL"/>
    <property type="match status" value="1"/>
</dbReference>
<feature type="domain" description="Reverse transcriptase" evidence="1">
    <location>
        <begin position="1"/>
        <end position="104"/>
    </location>
</feature>
<organism evidence="2 3">
    <name type="scientific">Cajanus cajan</name>
    <name type="common">Pigeon pea</name>
    <name type="synonym">Cajanus indicus</name>
    <dbReference type="NCBI Taxonomy" id="3821"/>
    <lineage>
        <taxon>Eukaryota</taxon>
        <taxon>Viridiplantae</taxon>
        <taxon>Streptophyta</taxon>
        <taxon>Embryophyta</taxon>
        <taxon>Tracheophyta</taxon>
        <taxon>Spermatophyta</taxon>
        <taxon>Magnoliopsida</taxon>
        <taxon>eudicotyledons</taxon>
        <taxon>Gunneridae</taxon>
        <taxon>Pentapetalae</taxon>
        <taxon>rosids</taxon>
        <taxon>fabids</taxon>
        <taxon>Fabales</taxon>
        <taxon>Fabaceae</taxon>
        <taxon>Papilionoideae</taxon>
        <taxon>50 kb inversion clade</taxon>
        <taxon>NPAAA clade</taxon>
        <taxon>indigoferoid/millettioid clade</taxon>
        <taxon>Phaseoleae</taxon>
        <taxon>Cajanus</taxon>
    </lineage>
</organism>
<dbReference type="CDD" id="cd01647">
    <property type="entry name" value="RT_LTR"/>
    <property type="match status" value="1"/>
</dbReference>
<evidence type="ECO:0000313" key="2">
    <source>
        <dbReference type="EMBL" id="KYP36172.1"/>
    </source>
</evidence>
<dbReference type="InterPro" id="IPR000477">
    <property type="entry name" value="RT_dom"/>
</dbReference>